<evidence type="ECO:0000256" key="1">
    <source>
        <dbReference type="ARBA" id="ARBA00004651"/>
    </source>
</evidence>
<evidence type="ECO:0000259" key="9">
    <source>
        <dbReference type="Pfam" id="PF01061"/>
    </source>
</evidence>
<comment type="subcellular location">
    <subcellularLocation>
        <location evidence="1">Cell membrane</location>
        <topology evidence="1">Multi-pass membrane protein</topology>
    </subcellularLocation>
</comment>
<dbReference type="PANTHER" id="PTHR30413:SF10">
    <property type="entry name" value="CAPSULE POLYSACCHARIDE EXPORT INNER-MEMBRANE PROTEIN CTRC"/>
    <property type="match status" value="1"/>
</dbReference>
<proteinExistence type="inferred from homology"/>
<feature type="transmembrane region" description="Helical" evidence="8">
    <location>
        <begin position="47"/>
        <end position="68"/>
    </location>
</feature>
<dbReference type="GO" id="GO:0005886">
    <property type="term" value="C:plasma membrane"/>
    <property type="evidence" value="ECO:0007669"/>
    <property type="project" value="UniProtKB-SubCell"/>
</dbReference>
<protein>
    <submittedName>
        <fullName evidence="10">ABC transporter permease</fullName>
    </submittedName>
</protein>
<accession>A0AAE9TKJ9</accession>
<dbReference type="GO" id="GO:0015920">
    <property type="term" value="P:lipopolysaccharide transport"/>
    <property type="evidence" value="ECO:0007669"/>
    <property type="project" value="TreeGrafter"/>
</dbReference>
<keyword evidence="6 8" id="KW-1133">Transmembrane helix</keyword>
<dbReference type="InterPro" id="IPR013525">
    <property type="entry name" value="ABC2_TM"/>
</dbReference>
<organism evidence="10">
    <name type="scientific">Paenibacillus polymyxa</name>
    <name type="common">Bacillus polymyxa</name>
    <dbReference type="NCBI Taxonomy" id="1406"/>
    <lineage>
        <taxon>Bacteria</taxon>
        <taxon>Bacillati</taxon>
        <taxon>Bacillota</taxon>
        <taxon>Bacilli</taxon>
        <taxon>Bacillales</taxon>
        <taxon>Paenibacillaceae</taxon>
        <taxon>Paenibacillus</taxon>
    </lineage>
</organism>
<evidence type="ECO:0000256" key="2">
    <source>
        <dbReference type="ARBA" id="ARBA00007783"/>
    </source>
</evidence>
<name>A0AAE9TKJ9_PAEPO</name>
<feature type="transmembrane region" description="Helical" evidence="8">
    <location>
        <begin position="105"/>
        <end position="123"/>
    </location>
</feature>
<evidence type="ECO:0000256" key="3">
    <source>
        <dbReference type="ARBA" id="ARBA00022448"/>
    </source>
</evidence>
<keyword evidence="3" id="KW-0813">Transport</keyword>
<reference evidence="10" key="1">
    <citation type="submission" date="2022-11" db="EMBL/GenBank/DDBJ databases">
        <authorList>
            <person name="Vasilchenko N.G."/>
            <person name="Prazdnova E.V."/>
            <person name="Gorovtsov A.V."/>
            <person name="Chistyakov V.A."/>
            <person name="Pak M.L."/>
        </authorList>
    </citation>
    <scope>NUCLEOTIDE SEQUENCE</scope>
    <source>
        <strain evidence="10">R 4.5</strain>
    </source>
</reference>
<dbReference type="Pfam" id="PF01061">
    <property type="entry name" value="ABC2_membrane"/>
    <property type="match status" value="1"/>
</dbReference>
<gene>
    <name evidence="10" type="ORF">MF626_07490</name>
</gene>
<evidence type="ECO:0000256" key="4">
    <source>
        <dbReference type="ARBA" id="ARBA00022475"/>
    </source>
</evidence>
<feature type="transmembrane region" description="Helical" evidence="8">
    <location>
        <begin position="80"/>
        <end position="99"/>
    </location>
</feature>
<evidence type="ECO:0000256" key="7">
    <source>
        <dbReference type="ARBA" id="ARBA00023136"/>
    </source>
</evidence>
<feature type="transmembrane region" description="Helical" evidence="8">
    <location>
        <begin position="12"/>
        <end position="41"/>
    </location>
</feature>
<keyword evidence="5 8" id="KW-0812">Transmembrane</keyword>
<keyword evidence="4" id="KW-1003">Cell membrane</keyword>
<evidence type="ECO:0000256" key="6">
    <source>
        <dbReference type="ARBA" id="ARBA00022989"/>
    </source>
</evidence>
<keyword evidence="7 8" id="KW-0472">Membrane</keyword>
<dbReference type="EMBL" id="CP097770">
    <property type="protein sequence ID" value="UZP76647.1"/>
    <property type="molecule type" value="Genomic_DNA"/>
</dbReference>
<sequence>MFSIYGFQPNIYYLQIPYFLICMIALLLGLSWITSSLVIFLKDVGQVVSMILQFGFWLTPIFYSLTAIPEKYQFLIKLNPLYYIIEGYRGIFLYHYWFWERPQQTLYFWLVTFIFLLIGYYLFKKLRPHFADVI</sequence>
<dbReference type="AlphaFoldDB" id="A0AAE9TKJ9"/>
<dbReference type="GO" id="GO:0140359">
    <property type="term" value="F:ABC-type transporter activity"/>
    <property type="evidence" value="ECO:0007669"/>
    <property type="project" value="InterPro"/>
</dbReference>
<feature type="domain" description="ABC-2 type transporter transmembrane" evidence="9">
    <location>
        <begin position="4"/>
        <end position="93"/>
    </location>
</feature>
<evidence type="ECO:0000313" key="10">
    <source>
        <dbReference type="EMBL" id="UZP76647.1"/>
    </source>
</evidence>
<evidence type="ECO:0000256" key="5">
    <source>
        <dbReference type="ARBA" id="ARBA00022692"/>
    </source>
</evidence>
<evidence type="ECO:0000256" key="8">
    <source>
        <dbReference type="SAM" id="Phobius"/>
    </source>
</evidence>
<comment type="similarity">
    <text evidence="2">Belongs to the ABC-2 integral membrane protein family.</text>
</comment>
<dbReference type="PANTHER" id="PTHR30413">
    <property type="entry name" value="INNER MEMBRANE TRANSPORT PERMEASE"/>
    <property type="match status" value="1"/>
</dbReference>